<dbReference type="EMBL" id="CP001037">
    <property type="protein sequence ID" value="ACC82436.1"/>
    <property type="molecule type" value="Genomic_DNA"/>
</dbReference>
<dbReference type="AlphaFoldDB" id="B2J7J1"/>
<dbReference type="InterPro" id="IPR006626">
    <property type="entry name" value="PbH1"/>
</dbReference>
<proteinExistence type="predicted"/>
<dbReference type="InterPro" id="IPR012334">
    <property type="entry name" value="Pectin_lyas_fold"/>
</dbReference>
<feature type="domain" description="SLH" evidence="1">
    <location>
        <begin position="539"/>
        <end position="598"/>
    </location>
</feature>
<organism evidence="2 3">
    <name type="scientific">Nostoc punctiforme (strain ATCC 29133 / PCC 73102)</name>
    <dbReference type="NCBI Taxonomy" id="63737"/>
    <lineage>
        <taxon>Bacteria</taxon>
        <taxon>Bacillati</taxon>
        <taxon>Cyanobacteriota</taxon>
        <taxon>Cyanophyceae</taxon>
        <taxon>Nostocales</taxon>
        <taxon>Nostocaceae</taxon>
        <taxon>Nostoc</taxon>
    </lineage>
</organism>
<sequence length="674" mass="73434">MVSKGLILSTSLAIPVVLILLTQGEKIKVSLVENAPHVSTNNEISLSSNKLISANSTPKTYYVSGNGNDKNNGLSTSSAFRTIQKAADLTNPGDTVLVMNGVYKNVAKALSAVSIKRSGTANAWIRYKAYPGHFPKIQHNTWNGILISSGASYIEINGLEVIGNNANITLDYAMSEKNNRQNPLTSGNCINVDGRTNGHVHHIRILNNKVHDCGGTGISAMQSDYVTVDNNVVFNNAWYGVYGSSGISMLNNWNSDKNQGYKMFVTNNKTYNNRMYIPWIAVGKITDGNGIIIDTTRNDQNNSKLGAYQGRTLVKNNLTFNNGGSGIHTFLSEHVDIVNNTAVLNNQSPEIDGGQIFANVSSDVRILNNILYAYPGKEVNSNNKNKNVVYDYNIYLNSSKVSVKGPHDIVADSQILKKYPTLEKISNDWISRLDKQNPPTRTYVESNSAGLLCESVTYSFQGKPTQVGCSPLSLAQIAFSDVSSNYWAAQFIQQLSQRGVIAGFPDGRFRPEEPVTRAQFAAMVNKAFPKSQQRQAINFADVPSNYWAYSAIGQAYTIGFLSGYPGNRFQPNQAIPRQQVLVSLANGLGYTSGGNTENTLKYFNDASNIASYARRPIAAATQKQIVVNYPNVKSLNPTATATRAQVAAFIYQALVSSNQASAINSPYVVSNPSN</sequence>
<dbReference type="Pfam" id="PF00395">
    <property type="entry name" value="SLH"/>
    <property type="match status" value="3"/>
</dbReference>
<dbReference type="SMART" id="SM00710">
    <property type="entry name" value="PbH1"/>
    <property type="match status" value="6"/>
</dbReference>
<dbReference type="Proteomes" id="UP000001191">
    <property type="component" value="Chromosome"/>
</dbReference>
<dbReference type="InterPro" id="IPR051465">
    <property type="entry name" value="Cell_Envelope_Struct_Comp"/>
</dbReference>
<dbReference type="PANTHER" id="PTHR43308:SF5">
    <property type="entry name" value="S-LAYER PROTEIN _ PEPTIDOGLYCAN ENDO-BETA-N-ACETYLGLUCOSAMINIDASE"/>
    <property type="match status" value="1"/>
</dbReference>
<reference evidence="2 3" key="2">
    <citation type="journal article" date="2013" name="Plant Physiol.">
        <title>A Nostoc punctiforme Sugar Transporter Necessary to Establish a Cyanobacterium-Plant Symbiosis.</title>
        <authorList>
            <person name="Ekman M."/>
            <person name="Picossi S."/>
            <person name="Campbell E.L."/>
            <person name="Meeks J.C."/>
            <person name="Flores E."/>
        </authorList>
    </citation>
    <scope>NUCLEOTIDE SEQUENCE [LARGE SCALE GENOMIC DNA]</scope>
    <source>
        <strain evidence="3">ATCC 29133 / PCC 73102</strain>
    </source>
</reference>
<feature type="domain" description="SLH" evidence="1">
    <location>
        <begin position="475"/>
        <end position="538"/>
    </location>
</feature>
<dbReference type="eggNOG" id="COG2931">
    <property type="taxonomic scope" value="Bacteria"/>
</dbReference>
<protein>
    <submittedName>
        <fullName evidence="2">S-layer domain protein</fullName>
    </submittedName>
</protein>
<evidence type="ECO:0000259" key="1">
    <source>
        <dbReference type="PROSITE" id="PS51272"/>
    </source>
</evidence>
<accession>B2J7J1</accession>
<dbReference type="SUPFAM" id="SSF51126">
    <property type="entry name" value="Pectin lyase-like"/>
    <property type="match status" value="1"/>
</dbReference>
<dbReference type="eggNOG" id="COG2948">
    <property type="taxonomic scope" value="Bacteria"/>
</dbReference>
<evidence type="ECO:0000313" key="2">
    <source>
        <dbReference type="EMBL" id="ACC82436.1"/>
    </source>
</evidence>
<dbReference type="PANTHER" id="PTHR43308">
    <property type="entry name" value="OUTER MEMBRANE PROTEIN ALPHA-RELATED"/>
    <property type="match status" value="1"/>
</dbReference>
<gene>
    <name evidence="2" type="ordered locus">Npun_R4058</name>
</gene>
<dbReference type="PhylomeDB" id="B2J7J1"/>
<dbReference type="HOGENOM" id="CLU_026285_0_0_3"/>
<reference evidence="3" key="1">
    <citation type="submission" date="2008-04" db="EMBL/GenBank/DDBJ databases">
        <title>Complete sequence of chromosome of Nostoc punctiforme ATCC 29133.</title>
        <authorList>
            <consortium name="US DOE Joint Genome Institute"/>
            <person name="Copeland A."/>
            <person name="Lucas S."/>
            <person name="Lapidus A."/>
            <person name="Glavina del Rio T."/>
            <person name="Dalin E."/>
            <person name="Tice H."/>
            <person name="Pitluck S."/>
            <person name="Chain P."/>
            <person name="Malfatti S."/>
            <person name="Shin M."/>
            <person name="Vergez L."/>
            <person name="Schmutz J."/>
            <person name="Larimer F."/>
            <person name="Land M."/>
            <person name="Hauser L."/>
            <person name="Kyrpides N."/>
            <person name="Kim E."/>
            <person name="Meeks J.C."/>
            <person name="Elhai J."/>
            <person name="Campbell E.L."/>
            <person name="Thiel T."/>
            <person name="Longmire J."/>
            <person name="Potts M."/>
            <person name="Atlas R."/>
        </authorList>
    </citation>
    <scope>NUCLEOTIDE SEQUENCE [LARGE SCALE GENOMIC DNA]</scope>
    <source>
        <strain evidence="3">ATCC 29133 / PCC 73102</strain>
    </source>
</reference>
<name>B2J7J1_NOSP7</name>
<dbReference type="InterPro" id="IPR001119">
    <property type="entry name" value="SLH_dom"/>
</dbReference>
<evidence type="ECO:0000313" key="3">
    <source>
        <dbReference type="Proteomes" id="UP000001191"/>
    </source>
</evidence>
<dbReference type="STRING" id="63737.Npun_R4058"/>
<dbReference type="KEGG" id="npu:Npun_R4058"/>
<dbReference type="EnsemblBacteria" id="ACC82436">
    <property type="protein sequence ID" value="ACC82436"/>
    <property type="gene ID" value="Npun_R4058"/>
</dbReference>
<keyword evidence="3" id="KW-1185">Reference proteome</keyword>
<feature type="domain" description="SLH" evidence="1">
    <location>
        <begin position="600"/>
        <end position="664"/>
    </location>
</feature>
<dbReference type="Gene3D" id="2.160.20.10">
    <property type="entry name" value="Single-stranded right-handed beta-helix, Pectin lyase-like"/>
    <property type="match status" value="1"/>
</dbReference>
<dbReference type="PROSITE" id="PS51272">
    <property type="entry name" value="SLH"/>
    <property type="match status" value="3"/>
</dbReference>
<dbReference type="InterPro" id="IPR011050">
    <property type="entry name" value="Pectin_lyase_fold/virulence"/>
</dbReference>